<dbReference type="PANTHER" id="PTHR12266">
    <property type="entry name" value="NA+/CA2+ K+ INDEPENDENT EXCHANGER"/>
    <property type="match status" value="1"/>
</dbReference>
<keyword evidence="2" id="KW-0813">Transport</keyword>
<evidence type="ECO:0000259" key="9">
    <source>
        <dbReference type="Pfam" id="PF01699"/>
    </source>
</evidence>
<feature type="transmembrane region" description="Helical" evidence="8">
    <location>
        <begin position="418"/>
        <end position="437"/>
    </location>
</feature>
<evidence type="ECO:0000313" key="10">
    <source>
        <dbReference type="EMBL" id="BFG04274.1"/>
    </source>
</evidence>
<evidence type="ECO:0000256" key="3">
    <source>
        <dbReference type="ARBA" id="ARBA00022449"/>
    </source>
</evidence>
<dbReference type="InterPro" id="IPR044880">
    <property type="entry name" value="NCX_ion-bd_dom_sf"/>
</dbReference>
<dbReference type="PANTHER" id="PTHR12266:SF0">
    <property type="entry name" value="MITOCHONDRIAL SODIUM_CALCIUM EXCHANGER PROTEIN"/>
    <property type="match status" value="1"/>
</dbReference>
<keyword evidence="5 8" id="KW-0812">Transmembrane</keyword>
<keyword evidence="7 8" id="KW-0472">Membrane</keyword>
<feature type="transmembrane region" description="Helical" evidence="8">
    <location>
        <begin position="384"/>
        <end position="406"/>
    </location>
</feature>
<dbReference type="AlphaFoldDB" id="A0AAU9G809"/>
<feature type="transmembrane region" description="Helical" evidence="8">
    <location>
        <begin position="516"/>
        <end position="539"/>
    </location>
</feature>
<accession>A0AAU9G809</accession>
<dbReference type="Proteomes" id="UP001500889">
    <property type="component" value="Chromosome E"/>
</dbReference>
<sequence>MHSENDDNETFYAMNYHQMSCFGIMEVDYEDRCMLASKLDECDVLSTMVHYFVLLYCDLNIQSKLAELCALFFILVVIFALMVTISIVVESHFSPMLKIISMKMGLSEYVAGSMLLAIGNSMPDALANMLPVRSEAPMYSISIGNSLAIVLVAGGMVWYLKPFKMNPHSTLRDLLVLMLACETLTFVLLRHERLYARDGIYLICGYCVYVLVSISDLIVVRKTVKSLRLQISEAILSPESEERNAQIGRMRYTLSELEQDHQLSIHRHRGRRRSSSWRLSSESEIPHSARRFSYGFTTPRPKPTNPEVDFEATRTILHSDQNSRNLFLFADFWETVLPLDLERWAFSGYCRRFLMILKAPLELFCTIFLPIVDYERDKHGWSKLLNCIQIITCPAFMIILLESIIVSKFTGWFIQMQYTYAMWSLCITVPLALFTFMHSRTDVPPPYHLLFLALNAAGSLLIMAIFAAELEFLCCIGGLILYLSEAFVAVTFRSLAGSISDMIVAVSLAMEGYEQMALGAILGAPIFNIMSGMGLAILFQETVRHGSTFFLFGKLGENCYIFFYLALVSMLCWTLTFNFFARRSAGVFSFILYAVFIMYSAFVEWNVVHEFSKDSYIDPK</sequence>
<feature type="transmembrane region" description="Helical" evidence="8">
    <location>
        <begin position="560"/>
        <end position="581"/>
    </location>
</feature>
<gene>
    <name evidence="10" type="ORF">DMAD_03285</name>
</gene>
<evidence type="ECO:0000313" key="11">
    <source>
        <dbReference type="Proteomes" id="UP001500889"/>
    </source>
</evidence>
<keyword evidence="11" id="KW-1185">Reference proteome</keyword>
<evidence type="ECO:0000256" key="8">
    <source>
        <dbReference type="SAM" id="Phobius"/>
    </source>
</evidence>
<evidence type="ECO:0000256" key="1">
    <source>
        <dbReference type="ARBA" id="ARBA00004141"/>
    </source>
</evidence>
<dbReference type="Gene3D" id="1.20.1420.30">
    <property type="entry name" value="NCX, central ion-binding region"/>
    <property type="match status" value="2"/>
</dbReference>
<feature type="domain" description="Sodium/calcium exchanger membrane region" evidence="9">
    <location>
        <begin position="475"/>
        <end position="600"/>
    </location>
</feature>
<dbReference type="GO" id="GO:0016020">
    <property type="term" value="C:membrane"/>
    <property type="evidence" value="ECO:0007669"/>
    <property type="project" value="UniProtKB-SubCell"/>
</dbReference>
<comment type="subcellular location">
    <subcellularLocation>
        <location evidence="1">Membrane</location>
        <topology evidence="1">Multi-pass membrane protein</topology>
    </subcellularLocation>
</comment>
<keyword evidence="4" id="KW-0106">Calcium</keyword>
<organism evidence="10 11">
    <name type="scientific">Drosophila madeirensis</name>
    <name type="common">Fruit fly</name>
    <dbReference type="NCBI Taxonomy" id="30013"/>
    <lineage>
        <taxon>Eukaryota</taxon>
        <taxon>Metazoa</taxon>
        <taxon>Ecdysozoa</taxon>
        <taxon>Arthropoda</taxon>
        <taxon>Hexapoda</taxon>
        <taxon>Insecta</taxon>
        <taxon>Pterygota</taxon>
        <taxon>Neoptera</taxon>
        <taxon>Endopterygota</taxon>
        <taxon>Diptera</taxon>
        <taxon>Brachycera</taxon>
        <taxon>Muscomorpha</taxon>
        <taxon>Ephydroidea</taxon>
        <taxon>Drosophilidae</taxon>
        <taxon>Drosophila</taxon>
        <taxon>Sophophora</taxon>
    </lineage>
</organism>
<feature type="transmembrane region" description="Helical" evidence="8">
    <location>
        <begin position="353"/>
        <end position="372"/>
    </location>
</feature>
<protein>
    <submittedName>
        <fullName evidence="10">Mitochondrial sodium/calcium exchanger protein-like</fullName>
    </submittedName>
</protein>
<keyword evidence="4" id="KW-0109">Calcium transport</keyword>
<dbReference type="EMBL" id="AP029267">
    <property type="protein sequence ID" value="BFG04274.1"/>
    <property type="molecule type" value="Genomic_DNA"/>
</dbReference>
<keyword evidence="4" id="KW-0406">Ion transport</keyword>
<reference evidence="10 11" key="1">
    <citation type="submission" date="2024-02" db="EMBL/GenBank/DDBJ databases">
        <title>A chromosome-level genome assembly of Drosophila madeirensis, a fruit fly species endemic to Madeira island.</title>
        <authorList>
            <person name="Tomihara K."/>
            <person name="Llopart A."/>
            <person name="Yamamoto D."/>
        </authorList>
    </citation>
    <scope>NUCLEOTIDE SEQUENCE [LARGE SCALE GENOMIC DNA]</scope>
    <source>
        <strain evidence="10 11">RF1</strain>
    </source>
</reference>
<feature type="transmembrane region" description="Helical" evidence="8">
    <location>
        <begin position="587"/>
        <end position="608"/>
    </location>
</feature>
<feature type="transmembrane region" description="Helical" evidence="8">
    <location>
        <begin position="138"/>
        <end position="159"/>
    </location>
</feature>
<dbReference type="GO" id="GO:0005432">
    <property type="term" value="F:calcium:sodium antiporter activity"/>
    <property type="evidence" value="ECO:0007669"/>
    <property type="project" value="TreeGrafter"/>
</dbReference>
<dbReference type="Pfam" id="PF01699">
    <property type="entry name" value="Na_Ca_ex"/>
    <property type="match status" value="2"/>
</dbReference>
<proteinExistence type="predicted"/>
<dbReference type="InterPro" id="IPR004837">
    <property type="entry name" value="NaCa_Exmemb"/>
</dbReference>
<feature type="transmembrane region" description="Helical" evidence="8">
    <location>
        <begin position="200"/>
        <end position="220"/>
    </location>
</feature>
<feature type="domain" description="Sodium/calcium exchanger membrane region" evidence="9">
    <location>
        <begin position="75"/>
        <end position="214"/>
    </location>
</feature>
<dbReference type="InterPro" id="IPR051359">
    <property type="entry name" value="CaCA_antiporter"/>
</dbReference>
<feature type="transmembrane region" description="Helical" evidence="8">
    <location>
        <begin position="65"/>
        <end position="88"/>
    </location>
</feature>
<evidence type="ECO:0000256" key="6">
    <source>
        <dbReference type="ARBA" id="ARBA00022989"/>
    </source>
</evidence>
<keyword evidence="6 8" id="KW-1133">Transmembrane helix</keyword>
<evidence type="ECO:0000256" key="4">
    <source>
        <dbReference type="ARBA" id="ARBA00022568"/>
    </source>
</evidence>
<name>A0AAU9G809_DROMD</name>
<dbReference type="GO" id="GO:0006874">
    <property type="term" value="P:intracellular calcium ion homeostasis"/>
    <property type="evidence" value="ECO:0007669"/>
    <property type="project" value="TreeGrafter"/>
</dbReference>
<evidence type="ECO:0000256" key="2">
    <source>
        <dbReference type="ARBA" id="ARBA00022448"/>
    </source>
</evidence>
<evidence type="ECO:0000256" key="7">
    <source>
        <dbReference type="ARBA" id="ARBA00023136"/>
    </source>
</evidence>
<evidence type="ECO:0000256" key="5">
    <source>
        <dbReference type="ARBA" id="ARBA00022692"/>
    </source>
</evidence>
<keyword evidence="3" id="KW-0050">Antiport</keyword>